<organism evidence="1 2">
    <name type="scientific">Candidatus Acidiferrum panamense</name>
    <dbReference type="NCBI Taxonomy" id="2741543"/>
    <lineage>
        <taxon>Bacteria</taxon>
        <taxon>Pseudomonadati</taxon>
        <taxon>Acidobacteriota</taxon>
        <taxon>Terriglobia</taxon>
        <taxon>Candidatus Acidiferrales</taxon>
        <taxon>Candidatus Acidiferrum</taxon>
    </lineage>
</organism>
<evidence type="ECO:0000313" key="1">
    <source>
        <dbReference type="EMBL" id="MBA0088135.1"/>
    </source>
</evidence>
<dbReference type="AlphaFoldDB" id="A0A7V8NVR0"/>
<proteinExistence type="predicted"/>
<dbReference type="InterPro" id="IPR023214">
    <property type="entry name" value="HAD_sf"/>
</dbReference>
<sequence length="173" mass="19391">MTNGVSKSEQTVLASTGGKTSFWRVEGSLMELGALRPVGFFTWNARSFSERWARRAGMAGMAVARPFAYATSRTFATRFLHLLLRGVSRDRLDLLGEEYFHYVLKPQLRQGAVEEIVAAVRQGEHVVLVGQLLENILRPLAHHLGAEAFLANRLEYRDGRATGRLLDPVVRPR</sequence>
<comment type="caution">
    <text evidence="1">The sequence shown here is derived from an EMBL/GenBank/DDBJ whole genome shotgun (WGS) entry which is preliminary data.</text>
</comment>
<dbReference type="EMBL" id="JACDQQ010002358">
    <property type="protein sequence ID" value="MBA0088135.1"/>
    <property type="molecule type" value="Genomic_DNA"/>
</dbReference>
<evidence type="ECO:0000313" key="2">
    <source>
        <dbReference type="Proteomes" id="UP000567293"/>
    </source>
</evidence>
<feature type="non-terminal residue" evidence="1">
    <location>
        <position position="173"/>
    </location>
</feature>
<keyword evidence="2" id="KW-1185">Reference proteome</keyword>
<gene>
    <name evidence="1" type="ORF">HRJ53_24385</name>
</gene>
<name>A0A7V8NVR0_9BACT</name>
<dbReference type="Gene3D" id="3.40.50.1000">
    <property type="entry name" value="HAD superfamily/HAD-like"/>
    <property type="match status" value="1"/>
</dbReference>
<dbReference type="GO" id="GO:0016787">
    <property type="term" value="F:hydrolase activity"/>
    <property type="evidence" value="ECO:0007669"/>
    <property type="project" value="UniProtKB-KW"/>
</dbReference>
<dbReference type="Proteomes" id="UP000567293">
    <property type="component" value="Unassembled WGS sequence"/>
</dbReference>
<reference evidence="1" key="1">
    <citation type="submission" date="2020-06" db="EMBL/GenBank/DDBJ databases">
        <title>Legume-microbial interactions unlock mineral nutrients during tropical forest succession.</title>
        <authorList>
            <person name="Epihov D.Z."/>
        </authorList>
    </citation>
    <scope>NUCLEOTIDE SEQUENCE [LARGE SCALE GENOMIC DNA]</scope>
    <source>
        <strain evidence="1">Pan2503</strain>
    </source>
</reference>
<protein>
    <submittedName>
        <fullName evidence="1">Haloacid dehalogenase-like hydrolase</fullName>
    </submittedName>
</protein>
<dbReference type="Pfam" id="PF12710">
    <property type="entry name" value="HAD"/>
    <property type="match status" value="1"/>
</dbReference>
<accession>A0A7V8NVR0</accession>